<dbReference type="Proteomes" id="UP000054937">
    <property type="component" value="Unassembled WGS sequence"/>
</dbReference>
<dbReference type="GO" id="GO:0034058">
    <property type="term" value="P:endosomal vesicle fusion"/>
    <property type="evidence" value="ECO:0007669"/>
    <property type="project" value="TreeGrafter"/>
</dbReference>
<dbReference type="GO" id="GO:0006623">
    <property type="term" value="P:protein targeting to vacuole"/>
    <property type="evidence" value="ECO:0007669"/>
    <property type="project" value="InterPro"/>
</dbReference>
<protein>
    <submittedName>
        <fullName evidence="3">WD40-repeat-containing domain</fullName>
    </submittedName>
</protein>
<feature type="region of interest" description="Disordered" evidence="2">
    <location>
        <begin position="1226"/>
        <end position="1257"/>
    </location>
</feature>
<dbReference type="OMA" id="CHIFATI"/>
<dbReference type="InParanoid" id="A0A0V0QEU3"/>
<dbReference type="PANTHER" id="PTHR12616:SF8">
    <property type="entry name" value="VACUOLAR PROTEIN SORTING-ASSOCIATED PROTEIN 8 HOMOLOG"/>
    <property type="match status" value="1"/>
</dbReference>
<name>A0A0V0QEU3_PSEPJ</name>
<feature type="compositionally biased region" description="Polar residues" evidence="2">
    <location>
        <begin position="1226"/>
        <end position="1236"/>
    </location>
</feature>
<accession>A0A0V0QEU3</accession>
<comment type="caution">
    <text evidence="3">The sequence shown here is derived from an EMBL/GenBank/DDBJ whole genome shotgun (WGS) entry which is preliminary data.</text>
</comment>
<dbReference type="InterPro" id="IPR036322">
    <property type="entry name" value="WD40_repeat_dom_sf"/>
</dbReference>
<dbReference type="SUPFAM" id="SSF50978">
    <property type="entry name" value="WD40 repeat-like"/>
    <property type="match status" value="1"/>
</dbReference>
<evidence type="ECO:0000256" key="2">
    <source>
        <dbReference type="SAM" id="MobiDB-lite"/>
    </source>
</evidence>
<feature type="coiled-coil region" evidence="1">
    <location>
        <begin position="377"/>
        <end position="404"/>
    </location>
</feature>
<gene>
    <name evidence="3" type="ORF">PPERSA_00894</name>
</gene>
<evidence type="ECO:0000256" key="1">
    <source>
        <dbReference type="SAM" id="Coils"/>
    </source>
</evidence>
<feature type="coiled-coil region" evidence="1">
    <location>
        <begin position="1312"/>
        <end position="1359"/>
    </location>
</feature>
<dbReference type="PANTHER" id="PTHR12616">
    <property type="entry name" value="VACUOLAR PROTEIN SORTING VPS41"/>
    <property type="match status" value="1"/>
</dbReference>
<dbReference type="InterPro" id="IPR045111">
    <property type="entry name" value="Vps41/Vps8"/>
</dbReference>
<keyword evidence="1" id="KW-0175">Coiled coil</keyword>
<reference evidence="3 4" key="1">
    <citation type="journal article" date="2015" name="Sci. Rep.">
        <title>Genome of the facultative scuticociliatosis pathogen Pseudocohnilembus persalinus provides insight into its virulence through horizontal gene transfer.</title>
        <authorList>
            <person name="Xiong J."/>
            <person name="Wang G."/>
            <person name="Cheng J."/>
            <person name="Tian M."/>
            <person name="Pan X."/>
            <person name="Warren A."/>
            <person name="Jiang C."/>
            <person name="Yuan D."/>
            <person name="Miao W."/>
        </authorList>
    </citation>
    <scope>NUCLEOTIDE SEQUENCE [LARGE SCALE GENOMIC DNA]</scope>
    <source>
        <strain evidence="3">36N120E</strain>
    </source>
</reference>
<proteinExistence type="predicted"/>
<evidence type="ECO:0000313" key="3">
    <source>
        <dbReference type="EMBL" id="KRX00667.1"/>
    </source>
</evidence>
<dbReference type="GO" id="GO:0030897">
    <property type="term" value="C:HOPS complex"/>
    <property type="evidence" value="ECO:0007669"/>
    <property type="project" value="TreeGrafter"/>
</dbReference>
<evidence type="ECO:0000313" key="4">
    <source>
        <dbReference type="Proteomes" id="UP000054937"/>
    </source>
</evidence>
<organism evidence="3 4">
    <name type="scientific">Pseudocohnilembus persalinus</name>
    <name type="common">Ciliate</name>
    <dbReference type="NCBI Taxonomy" id="266149"/>
    <lineage>
        <taxon>Eukaryota</taxon>
        <taxon>Sar</taxon>
        <taxon>Alveolata</taxon>
        <taxon>Ciliophora</taxon>
        <taxon>Intramacronucleata</taxon>
        <taxon>Oligohymenophorea</taxon>
        <taxon>Scuticociliatia</taxon>
        <taxon>Philasterida</taxon>
        <taxon>Pseudocohnilembidae</taxon>
        <taxon>Pseudocohnilembus</taxon>
    </lineage>
</organism>
<dbReference type="GO" id="GO:0005770">
    <property type="term" value="C:late endosome"/>
    <property type="evidence" value="ECO:0007669"/>
    <property type="project" value="TreeGrafter"/>
</dbReference>
<feature type="compositionally biased region" description="Basic and acidic residues" evidence="2">
    <location>
        <begin position="1237"/>
        <end position="1249"/>
    </location>
</feature>
<keyword evidence="4" id="KW-1185">Reference proteome</keyword>
<dbReference type="OrthoDB" id="289913at2759"/>
<sequence length="1460" mass="173171">MIKFQSPLDTLNWINQMIPKMQRQKADPKLNEIIFQQQNVKNINESKISENESSNDSKVKQQILDNGVITNELDDIKVDQILANELQKKQQQQKSLQNSSIIQNQEYEVCSKDFVFPFEKYKPQYSQEHLEFLQFHYLDEINQPLFQKYAKQLSKIRCIAVTQKKIVAAGNLGNVLSIDKESRQQQLFKTDGNFGTITTIDLKENLLAIGFERGQLTFIDIKENDYLMNDQKTHQENKLLNLKIFHQEKEKNLIISVDNSGNTFLIRFYKKLFGHNIKFRDLVPKQDLPFQYIEIMNKELNQKYMKDVYKNQVLLGLGNNKCIVIVSINCQTEESFILHQIQNKGFSLIECKEFFSSICWGQGYIQSDRRPSRKQYLYSIQLKKERQQNQLQDQEEQEESQTQDEYNQFMSQQKTLELLFFYSWNNKIGVCKPLWRFEEYMIQNENLYKPILEFEDSKQLELKNNIISCRFLAPSIMYVMDFQQIIYLINTNELQIFRQFQDFQDIPKLQYCLPLSDTIFCQLFEIQAIKGNVEYQNIPEKYKGLDNDTLDQLMQSQKVKRVQIYSNSFSDNQINHESYYLMESKVGIAVLNSWQKLVNRMIEHQEWILAMHFLITVYNQQNNFVNILGYDKNQISKAIDETVGIVATRFIQMSMRLLKMNEKKDIKNNVIVILIDFLLKTGQNKLLFEEIKNITEAYFGNVSYFMECLEPFINEGRIQKVSCKNVLKEIIEFYKKNNKLSVIQRLITTLDLSHPVVQEYSSNLIKICLDNGLIKGLIYICYKEQNYAFMAPLSKLWGLYLSHKFNKKNQEARFFGLRALWYVRMNLLRQTIDGQEIDLNSQQFSNIIQQMAEWTLYDKNLKEMMQLSPLYDPKDDPKWVKTEDKTTCDQGIILINKCYEDVLQLPSEKKNFREILTNEYNVFIAKIIQEGGFKITNTKIIDTIIFLIQNPQALKTLKIFDQVNFLTSQVNNREEIIHSLHSKFIENLLYKIIHDLRENEKQRILEYSDKSAFDQISILIYANSKQYGKCIDIFLQTKNELTKGKIFNWLKQLLHGMQSEEQYEDLRNVKQIIVNKLRDLLKVDIEQTREIISKYLKSEETFIVQKLNDYSDLQLEYIQNILENDREEGIKIEESILIRHIELLCKLKPKKTKEQLKLWDYPLDKCEKICKENKILDAYAYLLEKNGKIGESLSVHIEILEKYVVKILKYLTEPIYKERKQEKYQISGNQKSISKTSEIKNTDNGKGDEKNDDDNEDEIVVESYDPSNKETQDTNIENVEISETQQEILERQRLQMLMQSQIAINETNDQFQEQYILKAKKEREEKLKAEEQQRKKMELEIKAKEEEEALKQQDQIEKEDFYLEKWSQRCFQALDEGIKTIKSNSQSDDCEKTWFKYFDELLEIETKFLNKDSQDQQKLMKLLKKMIGKLVYDMSQGLKKSRKILDYKQALRVSKQSCRI</sequence>
<dbReference type="EMBL" id="LDAU01000183">
    <property type="protein sequence ID" value="KRX00667.1"/>
    <property type="molecule type" value="Genomic_DNA"/>
</dbReference>